<evidence type="ECO:0000256" key="3">
    <source>
        <dbReference type="ARBA" id="ARBA00022679"/>
    </source>
</evidence>
<dbReference type="SUPFAM" id="SSF55874">
    <property type="entry name" value="ATPase domain of HSP90 chaperone/DNA topoisomerase II/histidine kinase"/>
    <property type="match status" value="1"/>
</dbReference>
<dbReference type="EMBL" id="JAVIDA010000019">
    <property type="protein sequence ID" value="MDQ9072425.1"/>
    <property type="molecule type" value="Genomic_DNA"/>
</dbReference>
<feature type="chain" id="PRO_5043589038" description="histidine kinase" evidence="7">
    <location>
        <begin position="40"/>
        <end position="640"/>
    </location>
</feature>
<keyword evidence="6" id="KW-0812">Transmembrane</keyword>
<dbReference type="Proteomes" id="UP001243195">
    <property type="component" value="Unassembled WGS sequence"/>
</dbReference>
<keyword evidence="7" id="KW-0732">Signal</keyword>
<dbReference type="CDD" id="cd16917">
    <property type="entry name" value="HATPase_UhpB-NarQ-NarX-like"/>
    <property type="match status" value="1"/>
</dbReference>
<dbReference type="InterPro" id="IPR050482">
    <property type="entry name" value="Sensor_HK_TwoCompSys"/>
</dbReference>
<evidence type="ECO:0000313" key="9">
    <source>
        <dbReference type="EMBL" id="MDQ9072425.1"/>
    </source>
</evidence>
<feature type="transmembrane region" description="Helical" evidence="6">
    <location>
        <begin position="239"/>
        <end position="264"/>
    </location>
</feature>
<dbReference type="InterPro" id="IPR036890">
    <property type="entry name" value="HATPase_C_sf"/>
</dbReference>
<dbReference type="EC" id="2.7.13.3" evidence="2"/>
<evidence type="ECO:0000313" key="10">
    <source>
        <dbReference type="Proteomes" id="UP001243195"/>
    </source>
</evidence>
<sequence>MYQNQSRGSSKITWHFGLKQTSVYLLLFCALFITQWANAEVTKNSTEPTHQCQYQIQSIDKVKDPQNQSTPPQSGWMKTTLPNVWTNDAGWEQYSGAVWYRIIWDRHCQSQTANDLPTLLSLSRINLAGAVFNNGEMIWYDKSLTEPYSRSFNMPRYVTFPASTIKEKNNITLIKVLGLYPIQPGLGKIEIGLKDHVYPHHLDLIWNQRTVYEINFIISLAFSLLFYLLWVFNLKETSFVWFASASLCWVIFLYNLLATSAFPFNDSITPSRLNTIALLLHGYCFCLFTWRFVNKHYKKTERCYTLLVIILALWSCFVPEAYLYQSQTIIFFIYISLFLLNCLFIQYLAYKIANFEVRILAVVMLIFIMIVLNDVFLSVYAHSERFLAPYSSPVITIALALIFAWRIFLNMRQVQKFTDTLKVTIEQVTDDLKVSLEKKYNLEVENMRLQERLNLSHELHDGLGGSLVRSMIMVDKNTDLDRNHFLSILKLLRSDLRQIIDAGANVNMELPKTPLLWGAPLRHRFTQIFEEIDINSTWNFSEKWSKTPTPQQCLTLSRVTEEALTNVIKHSKATEVSISLFDQAGKLVLEICDNGVGFDPSTVPESLHVGLQSMQTRVNRIGGEFVMRSQKGKTIVQVIL</sequence>
<feature type="transmembrane region" description="Helical" evidence="6">
    <location>
        <begin position="305"/>
        <end position="323"/>
    </location>
</feature>
<dbReference type="RefSeq" id="WP_308956768.1">
    <property type="nucleotide sequence ID" value="NZ_JAVICY010000022.1"/>
</dbReference>
<name>A0AAW8JMI1_9GAMM</name>
<keyword evidence="6" id="KW-0472">Membrane</keyword>
<dbReference type="PANTHER" id="PTHR24421:SF10">
    <property type="entry name" value="NITRATE_NITRITE SENSOR PROTEIN NARQ"/>
    <property type="match status" value="1"/>
</dbReference>
<feature type="transmembrane region" description="Helical" evidence="6">
    <location>
        <begin position="214"/>
        <end position="232"/>
    </location>
</feature>
<dbReference type="AlphaFoldDB" id="A0AAW8JMI1"/>
<evidence type="ECO:0000256" key="5">
    <source>
        <dbReference type="ARBA" id="ARBA00023012"/>
    </source>
</evidence>
<evidence type="ECO:0000256" key="4">
    <source>
        <dbReference type="ARBA" id="ARBA00022777"/>
    </source>
</evidence>
<proteinExistence type="predicted"/>
<feature type="domain" description="Histidine kinase" evidence="8">
    <location>
        <begin position="454"/>
        <end position="640"/>
    </location>
</feature>
<evidence type="ECO:0000256" key="1">
    <source>
        <dbReference type="ARBA" id="ARBA00000085"/>
    </source>
</evidence>
<evidence type="ECO:0000256" key="6">
    <source>
        <dbReference type="SAM" id="Phobius"/>
    </source>
</evidence>
<comment type="caution">
    <text evidence="9">The sequence shown here is derived from an EMBL/GenBank/DDBJ whole genome shotgun (WGS) entry which is preliminary data.</text>
</comment>
<keyword evidence="5" id="KW-0902">Two-component regulatory system</keyword>
<keyword evidence="6" id="KW-1133">Transmembrane helix</keyword>
<keyword evidence="3" id="KW-0808">Transferase</keyword>
<dbReference type="Pfam" id="PF02518">
    <property type="entry name" value="HATPase_c"/>
    <property type="match status" value="1"/>
</dbReference>
<dbReference type="PROSITE" id="PS50109">
    <property type="entry name" value="HIS_KIN"/>
    <property type="match status" value="1"/>
</dbReference>
<evidence type="ECO:0000259" key="8">
    <source>
        <dbReference type="PROSITE" id="PS50109"/>
    </source>
</evidence>
<dbReference type="GO" id="GO:0004673">
    <property type="term" value="F:protein histidine kinase activity"/>
    <property type="evidence" value="ECO:0007669"/>
    <property type="project" value="UniProtKB-EC"/>
</dbReference>
<feature type="transmembrane region" description="Helical" evidence="6">
    <location>
        <begin position="329"/>
        <end position="350"/>
    </location>
</feature>
<comment type="catalytic activity">
    <reaction evidence="1">
        <text>ATP + protein L-histidine = ADP + protein N-phospho-L-histidine.</text>
        <dbReference type="EC" id="2.7.13.3"/>
    </reaction>
</comment>
<organism evidence="9 10">
    <name type="scientific">Acinetobacter gerneri</name>
    <dbReference type="NCBI Taxonomy" id="202952"/>
    <lineage>
        <taxon>Bacteria</taxon>
        <taxon>Pseudomonadati</taxon>
        <taxon>Pseudomonadota</taxon>
        <taxon>Gammaproteobacteria</taxon>
        <taxon>Moraxellales</taxon>
        <taxon>Moraxellaceae</taxon>
        <taxon>Acinetobacter</taxon>
    </lineage>
</organism>
<dbReference type="InterPro" id="IPR005467">
    <property type="entry name" value="His_kinase_dom"/>
</dbReference>
<keyword evidence="4 9" id="KW-0418">Kinase</keyword>
<dbReference type="PANTHER" id="PTHR24421">
    <property type="entry name" value="NITRATE/NITRITE SENSOR PROTEIN NARX-RELATED"/>
    <property type="match status" value="1"/>
</dbReference>
<dbReference type="GO" id="GO:0000160">
    <property type="term" value="P:phosphorelay signal transduction system"/>
    <property type="evidence" value="ECO:0007669"/>
    <property type="project" value="UniProtKB-KW"/>
</dbReference>
<protein>
    <recommendedName>
        <fullName evidence="2">histidine kinase</fullName>
        <ecNumber evidence="2">2.7.13.3</ecNumber>
    </recommendedName>
</protein>
<gene>
    <name evidence="9" type="ORF">RFH51_13270</name>
</gene>
<feature type="transmembrane region" description="Helical" evidence="6">
    <location>
        <begin position="387"/>
        <end position="408"/>
    </location>
</feature>
<feature type="transmembrane region" description="Helical" evidence="6">
    <location>
        <begin position="276"/>
        <end position="293"/>
    </location>
</feature>
<dbReference type="InterPro" id="IPR003594">
    <property type="entry name" value="HATPase_dom"/>
</dbReference>
<evidence type="ECO:0000256" key="2">
    <source>
        <dbReference type="ARBA" id="ARBA00012438"/>
    </source>
</evidence>
<evidence type="ECO:0000256" key="7">
    <source>
        <dbReference type="SAM" id="SignalP"/>
    </source>
</evidence>
<feature type="transmembrane region" description="Helical" evidence="6">
    <location>
        <begin position="357"/>
        <end position="381"/>
    </location>
</feature>
<reference evidence="9" key="1">
    <citation type="submission" date="2023-08" db="EMBL/GenBank/DDBJ databases">
        <title>Emergence of clinically-relevant ST2 carbapenem-resistant Acinetobacter baumannii strains in hospital sewages in Zhejiang, East of China.</title>
        <authorList>
            <person name="Kaichao C."/>
            <person name="Zhang R."/>
        </authorList>
    </citation>
    <scope>NUCLEOTIDE SEQUENCE</scope>
    <source>
        <strain evidence="9">M-SY-60</strain>
    </source>
</reference>
<feature type="signal peptide" evidence="7">
    <location>
        <begin position="1"/>
        <end position="39"/>
    </location>
</feature>
<accession>A0AAW8JMI1</accession>
<dbReference type="Gene3D" id="3.30.565.10">
    <property type="entry name" value="Histidine kinase-like ATPase, C-terminal domain"/>
    <property type="match status" value="1"/>
</dbReference>